<protein>
    <submittedName>
        <fullName evidence="1">DUF6461 domain-containing protein</fullName>
    </submittedName>
</protein>
<keyword evidence="2" id="KW-1185">Reference proteome</keyword>
<reference evidence="1 2" key="1">
    <citation type="submission" date="2024-09" db="EMBL/GenBank/DDBJ databases">
        <authorList>
            <person name="Sun Q."/>
            <person name="Mori K."/>
        </authorList>
    </citation>
    <scope>NUCLEOTIDE SEQUENCE [LARGE SCALE GENOMIC DNA]</scope>
    <source>
        <strain evidence="1 2">TBRC 1851</strain>
    </source>
</reference>
<dbReference type="Proteomes" id="UP001589870">
    <property type="component" value="Unassembled WGS sequence"/>
</dbReference>
<sequence length="191" mass="21635">MDAIQFEENVLEPHGLLPRFCGTWVNDPDIEEVACKLGADLPSQLDASWQETEEGQLLVDRFGDWTLALERDTRRGADRHILRSLSSTSLSAVNIWWDVNGVSSLTYGANGRILAKFELALGAREHWTGEDPRALDRYLDDLPLGMATANDSDCRFAAFVLIKKMTGIMLNSEWLGDEHPCYTFQYRRDQL</sequence>
<evidence type="ECO:0000313" key="1">
    <source>
        <dbReference type="EMBL" id="MFC0864997.1"/>
    </source>
</evidence>
<organism evidence="1 2">
    <name type="scientific">Sphaerimonospora cavernae</name>
    <dbReference type="NCBI Taxonomy" id="1740611"/>
    <lineage>
        <taxon>Bacteria</taxon>
        <taxon>Bacillati</taxon>
        <taxon>Actinomycetota</taxon>
        <taxon>Actinomycetes</taxon>
        <taxon>Streptosporangiales</taxon>
        <taxon>Streptosporangiaceae</taxon>
        <taxon>Sphaerimonospora</taxon>
    </lineage>
</organism>
<evidence type="ECO:0000313" key="2">
    <source>
        <dbReference type="Proteomes" id="UP001589870"/>
    </source>
</evidence>
<dbReference type="EMBL" id="JBHMQT010000046">
    <property type="protein sequence ID" value="MFC0864997.1"/>
    <property type="molecule type" value="Genomic_DNA"/>
</dbReference>
<dbReference type="Pfam" id="PF20062">
    <property type="entry name" value="DUF6461"/>
    <property type="match status" value="1"/>
</dbReference>
<gene>
    <name evidence="1" type="ORF">ACFHYQ_22140</name>
</gene>
<dbReference type="RefSeq" id="WP_394303049.1">
    <property type="nucleotide sequence ID" value="NZ_JBHMQT010000046.1"/>
</dbReference>
<name>A0ABV6UA01_9ACTN</name>
<accession>A0ABV6UA01</accession>
<dbReference type="InterPro" id="IPR045592">
    <property type="entry name" value="DUF6461"/>
</dbReference>
<comment type="caution">
    <text evidence="1">The sequence shown here is derived from an EMBL/GenBank/DDBJ whole genome shotgun (WGS) entry which is preliminary data.</text>
</comment>
<proteinExistence type="predicted"/>